<accession>A0A2K9PWG6</accession>
<organism evidence="1 2">
    <name type="scientific">Flavivirga eckloniae</name>
    <dbReference type="NCBI Taxonomy" id="1803846"/>
    <lineage>
        <taxon>Bacteria</taxon>
        <taxon>Pseudomonadati</taxon>
        <taxon>Bacteroidota</taxon>
        <taxon>Flavobacteriia</taxon>
        <taxon>Flavobacteriales</taxon>
        <taxon>Flavobacteriaceae</taxon>
        <taxon>Flavivirga</taxon>
    </lineage>
</organism>
<dbReference type="KEGG" id="fek:C1H87_22810"/>
<protein>
    <submittedName>
        <fullName evidence="1">DNA alkylation repair protein</fullName>
    </submittedName>
</protein>
<dbReference type="Proteomes" id="UP000235826">
    <property type="component" value="Chromosome"/>
</dbReference>
<dbReference type="RefSeq" id="WP_102758035.1">
    <property type="nucleotide sequence ID" value="NZ_CP025791.1"/>
</dbReference>
<dbReference type="SUPFAM" id="SSF48371">
    <property type="entry name" value="ARM repeat"/>
    <property type="match status" value="1"/>
</dbReference>
<dbReference type="AlphaFoldDB" id="A0A2K9PWG6"/>
<dbReference type="Pfam" id="PF08713">
    <property type="entry name" value="DNA_alkylation"/>
    <property type="match status" value="1"/>
</dbReference>
<dbReference type="InterPro" id="IPR014825">
    <property type="entry name" value="DNA_alkylation"/>
</dbReference>
<sequence length="370" mass="42993">MPELLKNLYNTEFFNRLTTSVQEIVPDFNKTSFLKNIYDSEWENRELKQRMRHITLVFKDHLSDDFSLNVEIILKLIPALEKNGFKAESHLGFIFFPDFIEIYGLEHYQTSIKAFEIITQFVSCEFAVRPFIIKYPDDMLKQMVLWSNHKKRSVRRLATEGCRPRLPWAMGIPSLKQNPAPIIPILETLKNDPSEYVRRSVANNLNDISKDHPNTVISLVKKWQGKSKETDWVIKHASRTLLKQGNPEIMPLFGFGSIDKIKVTDFKILTPKVKIGTFLEFSLNLVNTSSKPSKIRLEYGLYYKKANGTLSRKVFSIGEKNYPKNSTTNIVRKQPFKIITTRKFYLGEHKLSIIVNGIELEDVLDFELVK</sequence>
<keyword evidence="2" id="KW-1185">Reference proteome</keyword>
<evidence type="ECO:0000313" key="2">
    <source>
        <dbReference type="Proteomes" id="UP000235826"/>
    </source>
</evidence>
<dbReference type="EMBL" id="CP025791">
    <property type="protein sequence ID" value="AUP81393.1"/>
    <property type="molecule type" value="Genomic_DNA"/>
</dbReference>
<dbReference type="OrthoDB" id="9797162at2"/>
<reference evidence="1 2" key="1">
    <citation type="submission" date="2018-01" db="EMBL/GenBank/DDBJ databases">
        <title>Complete genome sequence of Flavivirga eckloniae ECD14 isolated from seaweed Ecklonia cava.</title>
        <authorList>
            <person name="Lee J.H."/>
            <person name="Baik K.S."/>
            <person name="Seong C.N."/>
        </authorList>
    </citation>
    <scope>NUCLEOTIDE SEQUENCE [LARGE SCALE GENOMIC DNA]</scope>
    <source>
        <strain evidence="1 2">ECD14</strain>
    </source>
</reference>
<name>A0A2K9PWG6_9FLAO</name>
<gene>
    <name evidence="1" type="ORF">C1H87_22810</name>
</gene>
<proteinExistence type="predicted"/>
<dbReference type="InterPro" id="IPR016024">
    <property type="entry name" value="ARM-type_fold"/>
</dbReference>
<dbReference type="InterPro" id="IPR021133">
    <property type="entry name" value="HEAT_type_2"/>
</dbReference>
<evidence type="ECO:0000313" key="1">
    <source>
        <dbReference type="EMBL" id="AUP81393.1"/>
    </source>
</evidence>
<dbReference type="Gene3D" id="1.25.40.290">
    <property type="entry name" value="ARM repeat domains"/>
    <property type="match status" value="1"/>
</dbReference>
<dbReference type="PROSITE" id="PS50077">
    <property type="entry name" value="HEAT_REPEAT"/>
    <property type="match status" value="1"/>
</dbReference>